<feature type="region of interest" description="Disordered" evidence="1">
    <location>
        <begin position="22"/>
        <end position="58"/>
    </location>
</feature>
<evidence type="ECO:0000256" key="2">
    <source>
        <dbReference type="SAM" id="SignalP"/>
    </source>
</evidence>
<dbReference type="EMBL" id="PNHF01000007">
    <property type="protein sequence ID" value="PMC62723.1"/>
    <property type="molecule type" value="Genomic_DNA"/>
</dbReference>
<dbReference type="STRING" id="1725.WU86_02125"/>
<dbReference type="PROSITE" id="PS51257">
    <property type="entry name" value="PROKAR_LIPOPROTEIN"/>
    <property type="match status" value="1"/>
</dbReference>
<keyword evidence="2" id="KW-0732">Signal</keyword>
<dbReference type="PANTHER" id="PTHR19328">
    <property type="entry name" value="HEDGEHOG-INTERACTING PROTEIN"/>
    <property type="match status" value="1"/>
</dbReference>
<dbReference type="AlphaFoldDB" id="A0A2N6T080"/>
<dbReference type="Gene3D" id="2.120.10.30">
    <property type="entry name" value="TolB, C-terminal domain"/>
    <property type="match status" value="1"/>
</dbReference>
<evidence type="ECO:0000259" key="3">
    <source>
        <dbReference type="Pfam" id="PF07995"/>
    </source>
</evidence>
<dbReference type="InterPro" id="IPR011042">
    <property type="entry name" value="6-blade_b-propeller_TolB-like"/>
</dbReference>
<dbReference type="RefSeq" id="WP_102212389.1">
    <property type="nucleotide sequence ID" value="NZ_PNHF01000007.1"/>
</dbReference>
<dbReference type="Pfam" id="PF07995">
    <property type="entry name" value="GSDH"/>
    <property type="match status" value="1"/>
</dbReference>
<dbReference type="SUPFAM" id="SSF50952">
    <property type="entry name" value="Soluble quinoprotein glucose dehydrogenase"/>
    <property type="match status" value="1"/>
</dbReference>
<evidence type="ECO:0000256" key="1">
    <source>
        <dbReference type="SAM" id="MobiDB-lite"/>
    </source>
</evidence>
<feature type="compositionally biased region" description="Gly residues" evidence="1">
    <location>
        <begin position="26"/>
        <end position="41"/>
    </location>
</feature>
<name>A0A2N6T080_9CORY</name>
<feature type="compositionally biased region" description="Low complexity" evidence="1">
    <location>
        <begin position="42"/>
        <end position="58"/>
    </location>
</feature>
<feature type="chain" id="PRO_5014749937" evidence="2">
    <location>
        <begin position="24"/>
        <end position="413"/>
    </location>
</feature>
<organism evidence="4 5">
    <name type="scientific">Corynebacterium xerosis</name>
    <dbReference type="NCBI Taxonomy" id="1725"/>
    <lineage>
        <taxon>Bacteria</taxon>
        <taxon>Bacillati</taxon>
        <taxon>Actinomycetota</taxon>
        <taxon>Actinomycetes</taxon>
        <taxon>Mycobacteriales</taxon>
        <taxon>Corynebacteriaceae</taxon>
        <taxon>Corynebacterium</taxon>
    </lineage>
</organism>
<feature type="domain" description="Glucose/Sorbosone dehydrogenase" evidence="3">
    <location>
        <begin position="76"/>
        <end position="408"/>
    </location>
</feature>
<dbReference type="PANTHER" id="PTHR19328:SF75">
    <property type="entry name" value="ALDOSE SUGAR DEHYDROGENASE YLII"/>
    <property type="match status" value="1"/>
</dbReference>
<sequence length="413" mass="42901">MRRLLALTAAASLLLAACSDDSAGTDGAGGAPDAGSSGGAGNATSDGADGSADHGQAATVGEASEDFAITEHGTFDRGWAMAFLPGTDHLLVTERGGGLKLRDQNSGEVADVSGAPKVHAAGQAGMHDVIPGPTFADDGTIYLSWVRDHADGAQGVVGRGTLDVDKRELTDLDVIWEQTPAAGDGHLSLRMLIRGEHLFVTSGDRQEFTPAQDTTNNLGAIVRLTLDGDPAPGNPWAGEGAATGEGGDADDKSAELWTIGHRNPLGIAEDIDGNIWASEMGPQGGDELNRIVEGDNYGWPEASMGVHYGGEEIPDHADGDGFTAPEAHWVPAISPGNLMIYRGSLFDGWRNSALLGGLSGQKIVRVELDGDSATIAEEWDMGERIRAIDEAPDGSLWVLEDGEGGRLLELRPA</sequence>
<dbReference type="Proteomes" id="UP000235363">
    <property type="component" value="Unassembled WGS sequence"/>
</dbReference>
<proteinExistence type="predicted"/>
<comment type="caution">
    <text evidence="4">The sequence shown here is derived from an EMBL/GenBank/DDBJ whole genome shotgun (WGS) entry which is preliminary data.</text>
</comment>
<evidence type="ECO:0000313" key="5">
    <source>
        <dbReference type="Proteomes" id="UP000235363"/>
    </source>
</evidence>
<feature type="signal peptide" evidence="2">
    <location>
        <begin position="1"/>
        <end position="23"/>
    </location>
</feature>
<protein>
    <submittedName>
        <fullName evidence="4">Dehydrogenase</fullName>
    </submittedName>
</protein>
<accession>A0A2N6T080</accession>
<gene>
    <name evidence="4" type="ORF">CJ204_04320</name>
</gene>
<dbReference type="InterPro" id="IPR012938">
    <property type="entry name" value="Glc/Sorbosone_DH"/>
</dbReference>
<feature type="region of interest" description="Disordered" evidence="1">
    <location>
        <begin position="228"/>
        <end position="250"/>
    </location>
</feature>
<evidence type="ECO:0000313" key="4">
    <source>
        <dbReference type="EMBL" id="PMC62723.1"/>
    </source>
</evidence>
<dbReference type="InterPro" id="IPR011041">
    <property type="entry name" value="Quinoprot_gluc/sorb_DH_b-prop"/>
</dbReference>
<reference evidence="4 5" key="1">
    <citation type="submission" date="2017-09" db="EMBL/GenBank/DDBJ databases">
        <title>Bacterial strain isolated from the female urinary microbiota.</title>
        <authorList>
            <person name="Thomas-White K."/>
            <person name="Kumar N."/>
            <person name="Forster S."/>
            <person name="Putonti C."/>
            <person name="Lawley T."/>
            <person name="Wolfe A.J."/>
        </authorList>
    </citation>
    <scope>NUCLEOTIDE SEQUENCE [LARGE SCALE GENOMIC DNA]</scope>
    <source>
        <strain evidence="4 5">UMB0908</strain>
    </source>
</reference>